<dbReference type="Proteomes" id="UP001317532">
    <property type="component" value="Chromosome"/>
</dbReference>
<protein>
    <submittedName>
        <fullName evidence="2">Uncharacterized protein</fullName>
    </submittedName>
</protein>
<dbReference type="AlphaFoldDB" id="A0AAN2C9J0"/>
<feature type="compositionally biased region" description="Basic and acidic residues" evidence="1">
    <location>
        <begin position="144"/>
        <end position="162"/>
    </location>
</feature>
<dbReference type="EMBL" id="AP025523">
    <property type="protein sequence ID" value="BDE06071.1"/>
    <property type="molecule type" value="Genomic_DNA"/>
</dbReference>
<accession>A0AAN2C9J0</accession>
<sequence>MLDDAELARRSIRGFGEMVAALGCCAGGAQTEIRRRDALGARIDAAENPWFDAAIVPAGATPPADDALLPHCLWTIAAHVTGRVEDPRIATPCMGVALDAAAFDGEDAPDVEEPSLAVVGDVNDRAYGAVGAFAPLVRRRSRPRERAAGQRDVRLRRADDRG</sequence>
<feature type="region of interest" description="Disordered" evidence="1">
    <location>
        <begin position="141"/>
        <end position="162"/>
    </location>
</feature>
<name>A0AAN2C9J0_UNVUL</name>
<evidence type="ECO:0000313" key="3">
    <source>
        <dbReference type="Proteomes" id="UP001317532"/>
    </source>
</evidence>
<dbReference type="KEGG" id="vab:WPS_13470"/>
<evidence type="ECO:0000256" key="1">
    <source>
        <dbReference type="SAM" id="MobiDB-lite"/>
    </source>
</evidence>
<proteinExistence type="predicted"/>
<dbReference type="RefSeq" id="WP_317997060.1">
    <property type="nucleotide sequence ID" value="NZ_AP025523.1"/>
</dbReference>
<keyword evidence="3" id="KW-1185">Reference proteome</keyword>
<organism evidence="2 3">
    <name type="scientific">Vulcanimicrobium alpinum</name>
    <dbReference type="NCBI Taxonomy" id="3016050"/>
    <lineage>
        <taxon>Bacteria</taxon>
        <taxon>Bacillati</taxon>
        <taxon>Vulcanimicrobiota</taxon>
        <taxon>Vulcanimicrobiia</taxon>
        <taxon>Vulcanimicrobiales</taxon>
        <taxon>Vulcanimicrobiaceae</taxon>
        <taxon>Vulcanimicrobium</taxon>
    </lineage>
</organism>
<reference evidence="2 3" key="1">
    <citation type="journal article" date="2022" name="ISME Commun">
        <title>Vulcanimicrobium alpinus gen. nov. sp. nov., the first cultivated representative of the candidate phylum 'Eremiobacterota', is a metabolically versatile aerobic anoxygenic phototroph.</title>
        <authorList>
            <person name="Yabe S."/>
            <person name="Muto K."/>
            <person name="Abe K."/>
            <person name="Yokota A."/>
            <person name="Staudigel H."/>
            <person name="Tebo B.M."/>
        </authorList>
    </citation>
    <scope>NUCLEOTIDE SEQUENCE [LARGE SCALE GENOMIC DNA]</scope>
    <source>
        <strain evidence="2 3">WC8-2</strain>
    </source>
</reference>
<evidence type="ECO:0000313" key="2">
    <source>
        <dbReference type="EMBL" id="BDE06071.1"/>
    </source>
</evidence>
<gene>
    <name evidence="2" type="ORF">WPS_13470</name>
</gene>